<dbReference type="InterPro" id="IPR006585">
    <property type="entry name" value="FTP1"/>
</dbReference>
<evidence type="ECO:0000259" key="8">
    <source>
        <dbReference type="SMART" id="SM00607"/>
    </source>
</evidence>
<dbReference type="InterPro" id="IPR008979">
    <property type="entry name" value="Galactose-bd-like_sf"/>
</dbReference>
<comment type="subunit">
    <text evidence="3">Homotrimer.</text>
</comment>
<evidence type="ECO:0000313" key="10">
    <source>
        <dbReference type="Proteomes" id="UP000001058"/>
    </source>
</evidence>
<dbReference type="SUPFAM" id="SSF49785">
    <property type="entry name" value="Galactose-binding domain-like"/>
    <property type="match status" value="1"/>
</dbReference>
<keyword evidence="10" id="KW-1185">Reference proteome</keyword>
<evidence type="ECO:0000256" key="1">
    <source>
        <dbReference type="ARBA" id="ARBA00002219"/>
    </source>
</evidence>
<dbReference type="InterPro" id="IPR003609">
    <property type="entry name" value="Pan_app"/>
</dbReference>
<dbReference type="KEGG" id="vcn:VOLCADRAFT_91327"/>
<evidence type="ECO:0000256" key="3">
    <source>
        <dbReference type="ARBA" id="ARBA00011233"/>
    </source>
</evidence>
<dbReference type="eggNOG" id="ENOG502SGPW">
    <property type="taxonomic scope" value="Eukaryota"/>
</dbReference>
<evidence type="ECO:0000313" key="9">
    <source>
        <dbReference type="EMBL" id="EFJ48199.1"/>
    </source>
</evidence>
<dbReference type="Gene3D" id="2.60.120.260">
    <property type="entry name" value="Galactose-binding domain-like"/>
    <property type="match status" value="2"/>
</dbReference>
<dbReference type="Pfam" id="PF22633">
    <property type="entry name" value="F5_F8_type_C_2"/>
    <property type="match status" value="1"/>
</dbReference>
<proteinExistence type="inferred from homology"/>
<dbReference type="PANTHER" id="PTHR45713">
    <property type="entry name" value="FTP DOMAIN-CONTAINING PROTEIN"/>
    <property type="match status" value="1"/>
</dbReference>
<dbReference type="Pfam" id="PF00024">
    <property type="entry name" value="PAN_1"/>
    <property type="match status" value="1"/>
</dbReference>
<feature type="domain" description="Fucolectin tachylectin-4 pentraxin-1" evidence="8">
    <location>
        <begin position="54"/>
        <end position="216"/>
    </location>
</feature>
<evidence type="ECO:0000256" key="7">
    <source>
        <dbReference type="ARBA" id="ARBA00023157"/>
    </source>
</evidence>
<dbReference type="EMBL" id="GL378341">
    <property type="protein sequence ID" value="EFJ48199.1"/>
    <property type="molecule type" value="Genomic_DNA"/>
</dbReference>
<evidence type="ECO:0000256" key="2">
    <source>
        <dbReference type="ARBA" id="ARBA00010147"/>
    </source>
</evidence>
<gene>
    <name evidence="9" type="ORF">VOLCADRAFT_91327</name>
</gene>
<dbReference type="PANTHER" id="PTHR45713:SF6">
    <property type="entry name" value="F5_8 TYPE C DOMAIN-CONTAINING PROTEIN"/>
    <property type="match status" value="1"/>
</dbReference>
<dbReference type="InParanoid" id="D8TWS3"/>
<reference evidence="9 10" key="1">
    <citation type="journal article" date="2010" name="Science">
        <title>Genomic analysis of organismal complexity in the multicellular green alga Volvox carteri.</title>
        <authorList>
            <person name="Prochnik S.E."/>
            <person name="Umen J."/>
            <person name="Nedelcu A.M."/>
            <person name="Hallmann A."/>
            <person name="Miller S.M."/>
            <person name="Nishii I."/>
            <person name="Ferris P."/>
            <person name="Kuo A."/>
            <person name="Mitros T."/>
            <person name="Fritz-Laylin L.K."/>
            <person name="Hellsten U."/>
            <person name="Chapman J."/>
            <person name="Simakov O."/>
            <person name="Rensing S.A."/>
            <person name="Terry A."/>
            <person name="Pangilinan J."/>
            <person name="Kapitonov V."/>
            <person name="Jurka J."/>
            <person name="Salamov A."/>
            <person name="Shapiro H."/>
            <person name="Schmutz J."/>
            <person name="Grimwood J."/>
            <person name="Lindquist E."/>
            <person name="Lucas S."/>
            <person name="Grigoriev I.V."/>
            <person name="Schmitt R."/>
            <person name="Kirk D."/>
            <person name="Rokhsar D.S."/>
        </authorList>
    </citation>
    <scope>NUCLEOTIDE SEQUENCE [LARGE SCALE GENOMIC DNA]</scope>
    <source>
        <strain evidence="10">f. Nagariensis / Eve</strain>
    </source>
</reference>
<keyword evidence="5" id="KW-0430">Lectin</keyword>
<comment type="function">
    <text evidence="1">Acts as a defensive agent. Recognizes blood group fucosylated oligosaccharides including A, B, H and Lewis B-type antigens. Does not recognize Lewis A antigen and has low affinity for monovalent haptens.</text>
</comment>
<organism evidence="10">
    <name type="scientific">Volvox carteri f. nagariensis</name>
    <dbReference type="NCBI Taxonomy" id="3068"/>
    <lineage>
        <taxon>Eukaryota</taxon>
        <taxon>Viridiplantae</taxon>
        <taxon>Chlorophyta</taxon>
        <taxon>core chlorophytes</taxon>
        <taxon>Chlorophyceae</taxon>
        <taxon>CS clade</taxon>
        <taxon>Chlamydomonadales</taxon>
        <taxon>Volvocaceae</taxon>
        <taxon>Volvox</taxon>
    </lineage>
</organism>
<sequence>MMKLKTGGSMERRKAASSCWEGDWYTSSALMARLPLMLVAALMMATCATGDDDLPNLALRQAVYASSVYYQRGNTYDPGYAVDGVTEYPSPLDKYNVSLFSSKISDSTPWISVDLGAVALVKRVVIINRRDCCQDQLRNAELRIGNVSITNAAGGGDTRNITGNPLVWQQDAGTYINASATIPFDTPKVGRWVTLQIKQPTLHITEIQVFGYYAASAVCANVLPGTTYGTEASTITILKMQSSGDCCSACSVNPDCRYWVFRRCKNTCTLKRDEGAGPGFFIDEKTVAGGVRPVALFGTPRVAIWRYKSFVDPEAQWIWSRGSAAQFLDGVPENPPTTFSYVYRAASAVTANISVGTNSNAWIYINGMQMNTSIDYFGIFISSLSVTLQKGPNLIQILVQNTFDGSSAGVVMSFRNSSGRVLARSNASWVWSERAIIEDRVCVQPQQFNCLA</sequence>
<evidence type="ECO:0000256" key="6">
    <source>
        <dbReference type="ARBA" id="ARBA00022837"/>
    </source>
</evidence>
<dbReference type="InterPro" id="IPR051941">
    <property type="entry name" value="BG_Antigen-Binding_Lectin"/>
</dbReference>
<dbReference type="RefSeq" id="XP_002950884.1">
    <property type="nucleotide sequence ID" value="XM_002950838.1"/>
</dbReference>
<evidence type="ECO:0000256" key="5">
    <source>
        <dbReference type="ARBA" id="ARBA00022734"/>
    </source>
</evidence>
<protein>
    <recommendedName>
        <fullName evidence="8">Fucolectin tachylectin-4 pentraxin-1 domain-containing protein</fullName>
    </recommendedName>
</protein>
<dbReference type="Gene3D" id="3.50.4.10">
    <property type="entry name" value="Hepatocyte Growth Factor"/>
    <property type="match status" value="1"/>
</dbReference>
<dbReference type="GeneID" id="9618307"/>
<dbReference type="GO" id="GO:0042806">
    <property type="term" value="F:fucose binding"/>
    <property type="evidence" value="ECO:0007669"/>
    <property type="project" value="UniProtKB-ARBA"/>
</dbReference>
<dbReference type="SMART" id="SM00607">
    <property type="entry name" value="FTP"/>
    <property type="match status" value="1"/>
</dbReference>
<keyword evidence="4" id="KW-0479">Metal-binding</keyword>
<accession>D8TWS3</accession>
<dbReference type="Proteomes" id="UP000001058">
    <property type="component" value="Unassembled WGS sequence"/>
</dbReference>
<dbReference type="GO" id="GO:0046872">
    <property type="term" value="F:metal ion binding"/>
    <property type="evidence" value="ECO:0007669"/>
    <property type="project" value="UniProtKB-KW"/>
</dbReference>
<dbReference type="GO" id="GO:0010185">
    <property type="term" value="P:regulation of cellular defense response"/>
    <property type="evidence" value="ECO:0007669"/>
    <property type="project" value="UniProtKB-ARBA"/>
</dbReference>
<comment type="similarity">
    <text evidence="2">Belongs to the fucolectin family.</text>
</comment>
<dbReference type="AlphaFoldDB" id="D8TWS3"/>
<dbReference type="GO" id="GO:0001868">
    <property type="term" value="P:regulation of complement activation, lectin pathway"/>
    <property type="evidence" value="ECO:0007669"/>
    <property type="project" value="UniProtKB-ARBA"/>
</dbReference>
<keyword evidence="6" id="KW-0106">Calcium</keyword>
<dbReference type="OrthoDB" id="550804at2759"/>
<keyword evidence="7" id="KW-1015">Disulfide bond</keyword>
<evidence type="ECO:0000256" key="4">
    <source>
        <dbReference type="ARBA" id="ARBA00022723"/>
    </source>
</evidence>
<name>D8TWS3_VOLCA</name>